<dbReference type="EMBL" id="JACRJB010000010">
    <property type="protein sequence ID" value="MBI5128461.1"/>
    <property type="molecule type" value="Genomic_DNA"/>
</dbReference>
<sequence length="135" mass="14306">MSRTSGRKEGETFVSILKTAEALRSDPDFVGLMFRCDPKGKIDLILVVVSPLPPRSRPSVTLAVGETAVSLEGTILAGGAGINLSDGAQTLVARDWQTAPPLSVAVKGETGSINGFVDMRGFSRAYRDLLDSCPR</sequence>
<protein>
    <submittedName>
        <fullName evidence="1">Uncharacterized protein</fullName>
    </submittedName>
</protein>
<comment type="caution">
    <text evidence="1">The sequence shown here is derived from an EMBL/GenBank/DDBJ whole genome shotgun (WGS) entry which is preliminary data.</text>
</comment>
<accession>A0A933RUI4</accession>
<evidence type="ECO:0000313" key="2">
    <source>
        <dbReference type="Proteomes" id="UP000782519"/>
    </source>
</evidence>
<evidence type="ECO:0000313" key="1">
    <source>
        <dbReference type="EMBL" id="MBI5128461.1"/>
    </source>
</evidence>
<gene>
    <name evidence="1" type="ORF">HZA66_03380</name>
</gene>
<proteinExistence type="predicted"/>
<reference evidence="1" key="1">
    <citation type="submission" date="2020-07" db="EMBL/GenBank/DDBJ databases">
        <title>Huge and variable diversity of episymbiotic CPR bacteria and DPANN archaea in groundwater ecosystems.</title>
        <authorList>
            <person name="He C.Y."/>
            <person name="Keren R."/>
            <person name="Whittaker M."/>
            <person name="Farag I.F."/>
            <person name="Doudna J."/>
            <person name="Cate J.H.D."/>
            <person name="Banfield J.F."/>
        </authorList>
    </citation>
    <scope>NUCLEOTIDE SEQUENCE</scope>
    <source>
        <strain evidence="1">NC_groundwater_1818_Pr3_B-0.1um_66_35</strain>
    </source>
</reference>
<dbReference type="Proteomes" id="UP000782519">
    <property type="component" value="Unassembled WGS sequence"/>
</dbReference>
<dbReference type="AlphaFoldDB" id="A0A933RUI4"/>
<organism evidence="1 2">
    <name type="scientific">Rhodopseudomonas palustris</name>
    <dbReference type="NCBI Taxonomy" id="1076"/>
    <lineage>
        <taxon>Bacteria</taxon>
        <taxon>Pseudomonadati</taxon>
        <taxon>Pseudomonadota</taxon>
        <taxon>Alphaproteobacteria</taxon>
        <taxon>Hyphomicrobiales</taxon>
        <taxon>Nitrobacteraceae</taxon>
        <taxon>Rhodopseudomonas</taxon>
    </lineage>
</organism>
<name>A0A933RUI4_RHOPL</name>